<dbReference type="RefSeq" id="WP_167489537.1">
    <property type="nucleotide sequence ID" value="NZ_CP046173.1"/>
</dbReference>
<organism evidence="2 3">
    <name type="scientific">Nocardia terpenica</name>
    <dbReference type="NCBI Taxonomy" id="455432"/>
    <lineage>
        <taxon>Bacteria</taxon>
        <taxon>Bacillati</taxon>
        <taxon>Actinomycetota</taxon>
        <taxon>Actinomycetes</taxon>
        <taxon>Mycobacteriales</taxon>
        <taxon>Nocardiaceae</taxon>
        <taxon>Nocardia</taxon>
    </lineage>
</organism>
<dbReference type="AlphaFoldDB" id="A0A6G9Z9N2"/>
<dbReference type="Proteomes" id="UP000500953">
    <property type="component" value="Chromosome"/>
</dbReference>
<feature type="region of interest" description="Disordered" evidence="1">
    <location>
        <begin position="1"/>
        <end position="22"/>
    </location>
</feature>
<evidence type="ECO:0000256" key="1">
    <source>
        <dbReference type="SAM" id="MobiDB-lite"/>
    </source>
</evidence>
<protein>
    <submittedName>
        <fullName evidence="2">Uncharacterized protein</fullName>
    </submittedName>
</protein>
<sequence>MEPIQPAAHDADPCAPQPVSPEDLERLRGMSFGSLPADMMQMSAALGAVAPAATIFGKAFLEALAKRSAEGVAALPGKLRQRWFRQGHDGSDGGLAAVLDIENVGAAAILVTADLPDEARVALIDLDPTEPGLLGKVLGWDVERRQWVAVEPPTTQVDRPTR</sequence>
<evidence type="ECO:0000313" key="2">
    <source>
        <dbReference type="EMBL" id="QIS22120.1"/>
    </source>
</evidence>
<dbReference type="EMBL" id="CP046173">
    <property type="protein sequence ID" value="QIS22120.1"/>
    <property type="molecule type" value="Genomic_DNA"/>
</dbReference>
<gene>
    <name evidence="2" type="ORF">F6W96_31015</name>
</gene>
<reference evidence="2 3" key="1">
    <citation type="journal article" date="2019" name="ACS Chem. Biol.">
        <title>Identification and Mobilization of a Cryptic Antibiotic Biosynthesis Gene Locus from a Human-Pathogenic Nocardia Isolate.</title>
        <authorList>
            <person name="Herisse M."/>
            <person name="Ishida K."/>
            <person name="Porter J.L."/>
            <person name="Howden B."/>
            <person name="Hertweck C."/>
            <person name="Stinear T.P."/>
            <person name="Pidot S.J."/>
        </authorList>
    </citation>
    <scope>NUCLEOTIDE SEQUENCE [LARGE SCALE GENOMIC DNA]</scope>
    <source>
        <strain evidence="2 3">AUSMDU00012715</strain>
    </source>
</reference>
<name>A0A6G9Z9N2_9NOCA</name>
<proteinExistence type="predicted"/>
<accession>A0A6G9Z9N2</accession>
<evidence type="ECO:0000313" key="3">
    <source>
        <dbReference type="Proteomes" id="UP000500953"/>
    </source>
</evidence>